<organism evidence="1 2">
    <name type="scientific">Pseudolycoriella hygida</name>
    <dbReference type="NCBI Taxonomy" id="35572"/>
    <lineage>
        <taxon>Eukaryota</taxon>
        <taxon>Metazoa</taxon>
        <taxon>Ecdysozoa</taxon>
        <taxon>Arthropoda</taxon>
        <taxon>Hexapoda</taxon>
        <taxon>Insecta</taxon>
        <taxon>Pterygota</taxon>
        <taxon>Neoptera</taxon>
        <taxon>Endopterygota</taxon>
        <taxon>Diptera</taxon>
        <taxon>Nematocera</taxon>
        <taxon>Sciaroidea</taxon>
        <taxon>Sciaridae</taxon>
        <taxon>Pseudolycoriella</taxon>
    </lineage>
</organism>
<dbReference type="EMBL" id="WJQU01000001">
    <property type="protein sequence ID" value="KAJ6648404.1"/>
    <property type="molecule type" value="Genomic_DNA"/>
</dbReference>
<accession>A0A9Q0NDR8</accession>
<keyword evidence="2" id="KW-1185">Reference proteome</keyword>
<dbReference type="AlphaFoldDB" id="A0A9Q0NDR8"/>
<evidence type="ECO:0000313" key="2">
    <source>
        <dbReference type="Proteomes" id="UP001151699"/>
    </source>
</evidence>
<dbReference type="Proteomes" id="UP001151699">
    <property type="component" value="Chromosome A"/>
</dbReference>
<reference evidence="1" key="1">
    <citation type="submission" date="2022-07" db="EMBL/GenBank/DDBJ databases">
        <authorList>
            <person name="Trinca V."/>
            <person name="Uliana J.V.C."/>
            <person name="Torres T.T."/>
            <person name="Ward R.J."/>
            <person name="Monesi N."/>
        </authorList>
    </citation>
    <scope>NUCLEOTIDE SEQUENCE</scope>
    <source>
        <strain evidence="1">HSMRA1968</strain>
        <tissue evidence="1">Whole embryos</tissue>
    </source>
</reference>
<proteinExistence type="predicted"/>
<sequence length="186" mass="21005">MGHVNEMGRICSGESSTSKMDTSVPLSADEYCLTSIFGHSGEGMKAWAERLPGIGMALAYLSLSFHKVPTSNLFVPRHTTVPARLVQFFLQRVVKITLPIDSDEQILNKVRSGYFLLTSPVNSKQSEHCPTEITRLEWGYNHSMISFIFWNMSEHFSLKAAFFSVLDRPFSIEGMLRYRKQASNTC</sequence>
<protein>
    <submittedName>
        <fullName evidence="1">Uncharacterized protein</fullName>
    </submittedName>
</protein>
<name>A0A9Q0NDR8_9DIPT</name>
<evidence type="ECO:0000313" key="1">
    <source>
        <dbReference type="EMBL" id="KAJ6648404.1"/>
    </source>
</evidence>
<gene>
    <name evidence="1" type="ORF">Bhyg_03632</name>
</gene>
<comment type="caution">
    <text evidence="1">The sequence shown here is derived from an EMBL/GenBank/DDBJ whole genome shotgun (WGS) entry which is preliminary data.</text>
</comment>